<sequence length="240" mass="27500">MENFGAISAKSLGRFEAYAKWESTFEHGSNFEIFLKQSEAVRKALFLKEEDLELLRDVWRTYHVGIPSANHQVNIVIAALNLDPIQEVLRRYKDILDQQTIVDAYEHGVNIYEEIVLIQTARRMVDSNIAMYCAEVLVKDYEDRNENRCLAFPGMPNLHPLLQIAFEYTAKYLVEENGSFVSSMMTRFNDQPIIYRYPLDMSDDGNVVILTGGGSIYLLGKPPRTDTAANHLKIVRNTDE</sequence>
<reference evidence="1 2" key="1">
    <citation type="journal article" date="2018" name="Front. Microbiol.">
        <title>Jumbo Bacteriophages Are Represented Within an Increasing Diversity of Environmental Viruses Infecting the Emerging Phytopathogen, Dickeya solani.</title>
        <authorList>
            <person name="Day A.W."/>
            <person name="Ahn J."/>
            <person name="Salmond G.P.C."/>
        </authorList>
    </citation>
    <scope>NUCLEOTIDE SEQUENCE [LARGE SCALE GENOMIC DNA]</scope>
</reference>
<proteinExistence type="predicted"/>
<protein>
    <submittedName>
        <fullName evidence="1">Uncharacterized protein</fullName>
    </submittedName>
</protein>
<evidence type="ECO:0000313" key="1">
    <source>
        <dbReference type="EMBL" id="AXG66422.1"/>
    </source>
</evidence>
<gene>
    <name evidence="1" type="ORF">JA13_019</name>
</gene>
<name>A0A384ZW06_9CAUD</name>
<dbReference type="EMBL" id="MH460460">
    <property type="protein sequence ID" value="AXG66422.1"/>
    <property type="molecule type" value="Genomic_DNA"/>
</dbReference>
<organism evidence="1 2">
    <name type="scientific">Dickeya phage vB_DsoM_JA13</name>
    <dbReference type="NCBI Taxonomy" id="2283030"/>
    <lineage>
        <taxon>Viruses</taxon>
        <taxon>Duplodnaviria</taxon>
        <taxon>Heunggongvirae</taxon>
        <taxon>Uroviricota</taxon>
        <taxon>Caudoviricetes</taxon>
        <taxon>Salmondvirus</taxon>
        <taxon>Salmondvirus JA11</taxon>
    </lineage>
</organism>
<evidence type="ECO:0000313" key="2">
    <source>
        <dbReference type="Proteomes" id="UP000263742"/>
    </source>
</evidence>
<accession>A0A384ZW06</accession>
<dbReference type="Proteomes" id="UP000263742">
    <property type="component" value="Segment"/>
</dbReference>